<keyword evidence="1" id="KW-0472">Membrane</keyword>
<feature type="transmembrane region" description="Helical" evidence="1">
    <location>
        <begin position="51"/>
        <end position="74"/>
    </location>
</feature>
<dbReference type="Proteomes" id="UP000051950">
    <property type="component" value="Unassembled WGS sequence"/>
</dbReference>
<feature type="domain" description="PH" evidence="2">
    <location>
        <begin position="9"/>
        <end position="157"/>
    </location>
</feature>
<feature type="transmembrane region" description="Helical" evidence="1">
    <location>
        <begin position="22"/>
        <end position="45"/>
    </location>
</feature>
<comment type="caution">
    <text evidence="3">The sequence shown here is derived from an EMBL/GenBank/DDBJ whole genome shotgun (WGS) entry which is preliminary data.</text>
</comment>
<accession>A0A0T5VRE1</accession>
<evidence type="ECO:0000256" key="1">
    <source>
        <dbReference type="SAM" id="Phobius"/>
    </source>
</evidence>
<protein>
    <recommendedName>
        <fullName evidence="2">PH domain-containing protein</fullName>
    </recommendedName>
</protein>
<gene>
    <name evidence="3" type="ORF">ASU31_09440</name>
</gene>
<dbReference type="EMBL" id="LMZQ01000005">
    <property type="protein sequence ID" value="KRT16381.1"/>
    <property type="molecule type" value="Genomic_DNA"/>
</dbReference>
<evidence type="ECO:0000259" key="2">
    <source>
        <dbReference type="Pfam" id="PF26566"/>
    </source>
</evidence>
<keyword evidence="4" id="KW-1185">Reference proteome</keyword>
<dbReference type="InterPro" id="IPR058916">
    <property type="entry name" value="PH_40"/>
</dbReference>
<evidence type="ECO:0000313" key="3">
    <source>
        <dbReference type="EMBL" id="KRT16381.1"/>
    </source>
</evidence>
<sequence>MSFEEDVTFKIDLKHQFKSLKYCRLLGILLIITPLAIYMLGWWPFVDFRFFGYMLSVLFIFLLPVFYLHITYYIKNRKATFIIFGNSNLYLYSDKNKRFEFKQKDIDVIEQHIGIYHENNLDFANRRSALWTNYHYVKIRLKTGDHFFLTSLMIDYKCFPMHIYTTKYRFIPYLK</sequence>
<dbReference type="Pfam" id="PF26566">
    <property type="entry name" value="PH_40"/>
    <property type="match status" value="1"/>
</dbReference>
<reference evidence="3 4" key="1">
    <citation type="submission" date="2015-11" db="EMBL/GenBank/DDBJ databases">
        <title>Sequence of Pedobacter ginsenosidimutans.</title>
        <authorList>
            <person name="Carson E."/>
            <person name="Keyser V."/>
            <person name="Newman J."/>
            <person name="Miller J."/>
        </authorList>
    </citation>
    <scope>NUCLEOTIDE SEQUENCE [LARGE SCALE GENOMIC DNA]</scope>
    <source>
        <strain evidence="3 4">KACC 14530</strain>
    </source>
</reference>
<dbReference type="STRING" id="687842.ASU31_09440"/>
<dbReference type="AlphaFoldDB" id="A0A0T5VRE1"/>
<keyword evidence="1" id="KW-0812">Transmembrane</keyword>
<proteinExistence type="predicted"/>
<organism evidence="3 4">
    <name type="scientific">Pedobacter ginsenosidimutans</name>
    <dbReference type="NCBI Taxonomy" id="687842"/>
    <lineage>
        <taxon>Bacteria</taxon>
        <taxon>Pseudomonadati</taxon>
        <taxon>Bacteroidota</taxon>
        <taxon>Sphingobacteriia</taxon>
        <taxon>Sphingobacteriales</taxon>
        <taxon>Sphingobacteriaceae</taxon>
        <taxon>Pedobacter</taxon>
    </lineage>
</organism>
<evidence type="ECO:0000313" key="4">
    <source>
        <dbReference type="Proteomes" id="UP000051950"/>
    </source>
</evidence>
<keyword evidence="1" id="KW-1133">Transmembrane helix</keyword>
<name>A0A0T5VRE1_9SPHI</name>